<dbReference type="WBParaSite" id="maker-PairedContig_132-snap-gene-0.6-mRNA-1">
    <property type="protein sequence ID" value="maker-PairedContig_132-snap-gene-0.6-mRNA-1"/>
    <property type="gene ID" value="maker-PairedContig_132-snap-gene-0.6"/>
</dbReference>
<dbReference type="InterPro" id="IPR057143">
    <property type="entry name" value="OB_DEPS-1_2nd"/>
</dbReference>
<proteinExistence type="predicted"/>
<feature type="domain" description="P-granule-associated protein DEPS-1 second OB-fold" evidence="4">
    <location>
        <begin position="86"/>
        <end position="165"/>
    </location>
</feature>
<dbReference type="Pfam" id="PF24343">
    <property type="entry name" value="OB_DEPS-1_1st"/>
    <property type="match status" value="1"/>
</dbReference>
<dbReference type="Pfam" id="PF24338">
    <property type="entry name" value="DUF7506"/>
    <property type="match status" value="1"/>
</dbReference>
<dbReference type="InterPro" id="IPR057139">
    <property type="entry name" value="OB_DEPS-1_1st"/>
</dbReference>
<reference evidence="6" key="1">
    <citation type="submission" date="2016-11" db="UniProtKB">
        <authorList>
            <consortium name="WormBaseParasite"/>
        </authorList>
    </citation>
    <scope>IDENTIFICATION</scope>
    <source>
        <strain evidence="6">pt0022</strain>
    </source>
</reference>
<organism evidence="6">
    <name type="scientific">Wuchereria bancrofti</name>
    <dbReference type="NCBI Taxonomy" id="6293"/>
    <lineage>
        <taxon>Eukaryota</taxon>
        <taxon>Metazoa</taxon>
        <taxon>Ecdysozoa</taxon>
        <taxon>Nematoda</taxon>
        <taxon>Chromadorea</taxon>
        <taxon>Rhabditida</taxon>
        <taxon>Spirurina</taxon>
        <taxon>Spiruromorpha</taxon>
        <taxon>Filarioidea</taxon>
        <taxon>Onchocercidae</taxon>
        <taxon>Wuchereria</taxon>
    </lineage>
</organism>
<dbReference type="Pfam" id="PF24341">
    <property type="entry name" value="OB_DEPS-1_6th"/>
    <property type="match status" value="1"/>
</dbReference>
<feature type="domain" description="P-granule-associated protein DEPS-1 first OB-fold" evidence="5">
    <location>
        <begin position="2"/>
        <end position="81"/>
    </location>
</feature>
<evidence type="ECO:0000259" key="2">
    <source>
        <dbReference type="Pfam" id="PF24339"/>
    </source>
</evidence>
<evidence type="ECO:0000259" key="5">
    <source>
        <dbReference type="Pfam" id="PF24343"/>
    </source>
</evidence>
<dbReference type="STRING" id="6293.A0A1I8EBN1"/>
<sequence length="601" mass="68445">MYGVVVTPPLNETEIMHVVYVEEKIPLLFIKRIPISNRAKLTKKEYKDFEKTERSRSLVFGDWIEFEERDVVEGCIEKYVKIFPLNSCRSNGNHLQIESTCVFSPSARGWENECYCELFGKVRVDPELRNCFLADVAYRCWISVEVTRISSLNVELGEYIDVSEEQNLVNEAPWNHEDPRFVTIVSSDTDESDSNPKQISSVPVSFPYEICGVQGVLVSERNVYSSQYPDVKIALAYVRRGRHTPVGSRIQFNAYYSIPLQSYVIRSYRALVKQSFIAKPFEFGSQFLLEIYAKWEPNLPMGHLWSENKDFGLIYDADSLLLPILLGKNPYAPVRVYVADIGPSRLSRFAIKDLSDMATTKANVVMNTSYAELSDDGLVLGDGSLLASRYLYLKIRFDSSSQKGWDKLVPGTWIKFTASSPAGIPDFRIKTWNLTTNPLLVQIHALPTCSGYVVRAHFEACGFFEEELSAVKSTVFGFIEIPREKRLLMNPRDKGVTILWVREDKRNKRARFILYSVEALQTVDAGKDTEEKSLEPLMDEAEQCYVTEKFILPCKRIDCEGKQLLQRCFNNRAVVNSLIQASADELLAGIVKLLTAEKLES</sequence>
<dbReference type="AlphaFoldDB" id="A0A1I8EBN1"/>
<evidence type="ECO:0000259" key="3">
    <source>
        <dbReference type="Pfam" id="PF24341"/>
    </source>
</evidence>
<dbReference type="InterPro" id="IPR055929">
    <property type="entry name" value="DUF7506"/>
</dbReference>
<name>A0A1I8EBN1_WUCBA</name>
<evidence type="ECO:0000259" key="1">
    <source>
        <dbReference type="Pfam" id="PF24338"/>
    </source>
</evidence>
<protein>
    <submittedName>
        <fullName evidence="6">Uncharacterized protein</fullName>
    </submittedName>
</protein>
<feature type="domain" description="P-granule-associated protein DEPS-1 sixth OB-fold" evidence="3">
    <location>
        <begin position="458"/>
        <end position="518"/>
    </location>
</feature>
<dbReference type="InterPro" id="IPR057144">
    <property type="entry name" value="OB_DEPS-1_6th"/>
</dbReference>
<accession>A0A1I8EBN1</accession>
<evidence type="ECO:0000259" key="4">
    <source>
        <dbReference type="Pfam" id="PF24342"/>
    </source>
</evidence>
<dbReference type="InterPro" id="IPR057147">
    <property type="entry name" value="OB_DEPS-1_3rd"/>
</dbReference>
<dbReference type="Pfam" id="PF24342">
    <property type="entry name" value="OB_DEPS-1_2nd"/>
    <property type="match status" value="1"/>
</dbReference>
<evidence type="ECO:0000313" key="6">
    <source>
        <dbReference type="WBParaSite" id="maker-PairedContig_132-snap-gene-0.6-mRNA-1"/>
    </source>
</evidence>
<feature type="domain" description="DUF7506" evidence="1">
    <location>
        <begin position="273"/>
        <end position="367"/>
    </location>
</feature>
<dbReference type="Pfam" id="PF24339">
    <property type="entry name" value="OB_DEPS-1_3rd"/>
    <property type="match status" value="1"/>
</dbReference>
<feature type="domain" description="P-granule-associated protein DEPS-1 third OB-fold" evidence="2">
    <location>
        <begin position="208"/>
        <end position="269"/>
    </location>
</feature>